<comment type="caution">
    <text evidence="2">The sequence shown here is derived from an EMBL/GenBank/DDBJ whole genome shotgun (WGS) entry which is preliminary data.</text>
</comment>
<accession>A0A9W9YIH0</accession>
<dbReference type="AlphaFoldDB" id="A0A9W9YIH0"/>
<feature type="region of interest" description="Disordered" evidence="1">
    <location>
        <begin position="32"/>
        <end position="52"/>
    </location>
</feature>
<evidence type="ECO:0000313" key="3">
    <source>
        <dbReference type="Proteomes" id="UP001163046"/>
    </source>
</evidence>
<protein>
    <submittedName>
        <fullName evidence="2">Uncharacterized protein</fullName>
    </submittedName>
</protein>
<proteinExistence type="predicted"/>
<organism evidence="2 3">
    <name type="scientific">Desmophyllum pertusum</name>
    <dbReference type="NCBI Taxonomy" id="174260"/>
    <lineage>
        <taxon>Eukaryota</taxon>
        <taxon>Metazoa</taxon>
        <taxon>Cnidaria</taxon>
        <taxon>Anthozoa</taxon>
        <taxon>Hexacorallia</taxon>
        <taxon>Scleractinia</taxon>
        <taxon>Caryophylliina</taxon>
        <taxon>Caryophylliidae</taxon>
        <taxon>Desmophyllum</taxon>
    </lineage>
</organism>
<keyword evidence="3" id="KW-1185">Reference proteome</keyword>
<name>A0A9W9YIH0_9CNID</name>
<dbReference type="Proteomes" id="UP001163046">
    <property type="component" value="Unassembled WGS sequence"/>
</dbReference>
<reference evidence="2" key="1">
    <citation type="submission" date="2023-01" db="EMBL/GenBank/DDBJ databases">
        <title>Genome assembly of the deep-sea coral Lophelia pertusa.</title>
        <authorList>
            <person name="Herrera S."/>
            <person name="Cordes E."/>
        </authorList>
    </citation>
    <scope>NUCLEOTIDE SEQUENCE</scope>
    <source>
        <strain evidence="2">USNM1676648</strain>
        <tissue evidence="2">Polyp</tissue>
    </source>
</reference>
<dbReference type="EMBL" id="MU827354">
    <property type="protein sequence ID" value="KAJ7351826.1"/>
    <property type="molecule type" value="Genomic_DNA"/>
</dbReference>
<evidence type="ECO:0000256" key="1">
    <source>
        <dbReference type="SAM" id="MobiDB-lite"/>
    </source>
</evidence>
<sequence>MSSVLRQGPSPLSYLQESIKKYISCVQDRQQKGCDEVMDPPTPKSNKSQKRSVFRDAGIFPWIV</sequence>
<gene>
    <name evidence="2" type="ORF">OS493_035308</name>
</gene>
<evidence type="ECO:0000313" key="2">
    <source>
        <dbReference type="EMBL" id="KAJ7351826.1"/>
    </source>
</evidence>